<dbReference type="RefSeq" id="WP_088249204.1">
    <property type="nucleotide sequence ID" value="NZ_NHMK01000020.1"/>
</dbReference>
<organism evidence="2 3">
    <name type="scientific">Deinococcus indicus</name>
    <dbReference type="NCBI Taxonomy" id="223556"/>
    <lineage>
        <taxon>Bacteria</taxon>
        <taxon>Thermotogati</taxon>
        <taxon>Deinococcota</taxon>
        <taxon>Deinococci</taxon>
        <taxon>Deinococcales</taxon>
        <taxon>Deinococcaceae</taxon>
        <taxon>Deinococcus</taxon>
    </lineage>
</organism>
<reference evidence="2 3" key="1">
    <citation type="submission" date="2017-05" db="EMBL/GenBank/DDBJ databases">
        <title>De novo genome assembly of Deniococcus indicus strain DR1.</title>
        <authorList>
            <person name="Chauhan D."/>
            <person name="Yennamalli R.M."/>
            <person name="Priyadarshini R."/>
        </authorList>
    </citation>
    <scope>NUCLEOTIDE SEQUENCE [LARGE SCALE GENOMIC DNA]</scope>
    <source>
        <strain evidence="2 3">DR1</strain>
    </source>
</reference>
<dbReference type="EMBL" id="NHMK01000020">
    <property type="protein sequence ID" value="OWL95116.1"/>
    <property type="molecule type" value="Genomic_DNA"/>
</dbReference>
<sequence length="280" mass="30302">MTTHRTYGLYSLEFLGLTSKDVRETGWVHDIKWAFALGARPERKFELDHAHVLFGAADTGGLKLEICPRLSGEHLPGILVTTTLQGNLTTVAEGPKTKFTTRVSQEALEQAGLTSAVLFEASCSLECTVGDMPTLEEQTDAQILAELTANRQLEQDHTQLMAELGAQPLLTDTPREAPQATAPTAGNAAYDRVAAHVAQADRAGVYTLLQLIQIDPSDWDDQTTTPEQDLASMRGTLLLHWEALAAALNPVPPRPTIPLHPKEPGEDLPFPLGDTDPAAD</sequence>
<name>A0A246BIN9_9DEIO</name>
<evidence type="ECO:0000313" key="3">
    <source>
        <dbReference type="Proteomes" id="UP000197208"/>
    </source>
</evidence>
<dbReference type="AlphaFoldDB" id="A0A246BIN9"/>
<evidence type="ECO:0000256" key="1">
    <source>
        <dbReference type="SAM" id="MobiDB-lite"/>
    </source>
</evidence>
<proteinExistence type="predicted"/>
<dbReference type="OrthoDB" id="67349at2"/>
<keyword evidence="3" id="KW-1185">Reference proteome</keyword>
<comment type="caution">
    <text evidence="2">The sequence shown here is derived from an EMBL/GenBank/DDBJ whole genome shotgun (WGS) entry which is preliminary data.</text>
</comment>
<protein>
    <submittedName>
        <fullName evidence="2">Uncharacterized protein</fullName>
    </submittedName>
</protein>
<accession>A0A246BIN9</accession>
<dbReference type="Proteomes" id="UP000197208">
    <property type="component" value="Unassembled WGS sequence"/>
</dbReference>
<evidence type="ECO:0000313" key="2">
    <source>
        <dbReference type="EMBL" id="OWL95116.1"/>
    </source>
</evidence>
<feature type="region of interest" description="Disordered" evidence="1">
    <location>
        <begin position="252"/>
        <end position="280"/>
    </location>
</feature>
<gene>
    <name evidence="2" type="ORF">CBQ26_13775</name>
</gene>